<protein>
    <submittedName>
        <fullName evidence="1">WAT1-related protein</fullName>
    </submittedName>
</protein>
<organism evidence="1 2">
    <name type="scientific">Melia azedarach</name>
    <name type="common">Chinaberry tree</name>
    <dbReference type="NCBI Taxonomy" id="155640"/>
    <lineage>
        <taxon>Eukaryota</taxon>
        <taxon>Viridiplantae</taxon>
        <taxon>Streptophyta</taxon>
        <taxon>Embryophyta</taxon>
        <taxon>Tracheophyta</taxon>
        <taxon>Spermatophyta</taxon>
        <taxon>Magnoliopsida</taxon>
        <taxon>eudicotyledons</taxon>
        <taxon>Gunneridae</taxon>
        <taxon>Pentapetalae</taxon>
        <taxon>rosids</taxon>
        <taxon>malvids</taxon>
        <taxon>Sapindales</taxon>
        <taxon>Meliaceae</taxon>
        <taxon>Melia</taxon>
    </lineage>
</organism>
<dbReference type="Proteomes" id="UP001164539">
    <property type="component" value="Chromosome 11"/>
</dbReference>
<proteinExistence type="predicted"/>
<evidence type="ECO:0000313" key="1">
    <source>
        <dbReference type="EMBL" id="KAJ4706722.1"/>
    </source>
</evidence>
<sequence>MEGQGNCCSSFLQRCKPYIAMISLQFGYAGMNVITKVSLNRGMSHYVLVVYRHAFATAAIAPFALILERKIRPKITFPIFMQLFVLGLLGPVIDQNFYYAGLKFTSPTFSCAMSNMLPAMTFVMAVLCRMEKVDIKKLRCQAKVVGTIVTVAGAMLMTLYKGHIINFVWSQHMDIHTPSSSVPGAAGSEDKDWLKGSILLILATLAWASFFILQAVTMKRYPAHLSLTAIVCFLGTLQSIAVTFVMEHKASAWTIGWDMNLLAAAYAGIVSSSIAYYVQGLVMQKRGPVFVTAFSPLMMIIVAIMGSFILAEKIYLGGVLGAILIVMGLYAVLWGKYKEYKEKETEITMPEPIKTCGENGHVVTVIDDIEANTQNNNKQAVVVTVPIPQQSMKAIEAQKV</sequence>
<gene>
    <name evidence="1" type="ORF">OWV82_020341</name>
</gene>
<comment type="caution">
    <text evidence="1">The sequence shown here is derived from an EMBL/GenBank/DDBJ whole genome shotgun (WGS) entry which is preliminary data.</text>
</comment>
<evidence type="ECO:0000313" key="2">
    <source>
        <dbReference type="Proteomes" id="UP001164539"/>
    </source>
</evidence>
<name>A0ACC1X6Z3_MELAZ</name>
<keyword evidence="2" id="KW-1185">Reference proteome</keyword>
<dbReference type="EMBL" id="CM051404">
    <property type="protein sequence ID" value="KAJ4706722.1"/>
    <property type="molecule type" value="Genomic_DNA"/>
</dbReference>
<reference evidence="1 2" key="1">
    <citation type="journal article" date="2023" name="Science">
        <title>Complex scaffold remodeling in plant triterpene biosynthesis.</title>
        <authorList>
            <person name="De La Pena R."/>
            <person name="Hodgson H."/>
            <person name="Liu J.C."/>
            <person name="Stephenson M.J."/>
            <person name="Martin A.C."/>
            <person name="Owen C."/>
            <person name="Harkess A."/>
            <person name="Leebens-Mack J."/>
            <person name="Jimenez L.E."/>
            <person name="Osbourn A."/>
            <person name="Sattely E.S."/>
        </authorList>
    </citation>
    <scope>NUCLEOTIDE SEQUENCE [LARGE SCALE GENOMIC DNA]</scope>
    <source>
        <strain evidence="2">cv. JPN11</strain>
        <tissue evidence="1">Leaf</tissue>
    </source>
</reference>
<accession>A0ACC1X6Z3</accession>